<keyword evidence="1" id="KW-0175">Coiled coil</keyword>
<dbReference type="Proteomes" id="UP000277108">
    <property type="component" value="Unassembled WGS sequence"/>
</dbReference>
<dbReference type="AlphaFoldDB" id="A0A3N5BR28"/>
<organism evidence="3 4">
    <name type="scientific">Abyssicoccus albus</name>
    <dbReference type="NCBI Taxonomy" id="1817405"/>
    <lineage>
        <taxon>Bacteria</taxon>
        <taxon>Bacillati</taxon>
        <taxon>Bacillota</taxon>
        <taxon>Bacilli</taxon>
        <taxon>Bacillales</taxon>
        <taxon>Abyssicoccaceae</taxon>
    </lineage>
</organism>
<feature type="signal peptide" evidence="2">
    <location>
        <begin position="1"/>
        <end position="19"/>
    </location>
</feature>
<evidence type="ECO:0000313" key="3">
    <source>
        <dbReference type="EMBL" id="RPF57460.1"/>
    </source>
</evidence>
<name>A0A3N5BR28_9BACL</name>
<comment type="caution">
    <text evidence="3">The sequence shown here is derived from an EMBL/GenBank/DDBJ whole genome shotgun (WGS) entry which is preliminary data.</text>
</comment>
<keyword evidence="2" id="KW-0732">Signal</keyword>
<dbReference type="OrthoDB" id="2410901at2"/>
<dbReference type="PROSITE" id="PS51257">
    <property type="entry name" value="PROKAR_LIPOPROTEIN"/>
    <property type="match status" value="1"/>
</dbReference>
<dbReference type="RefSeq" id="WP_123807109.1">
    <property type="nucleotide sequence ID" value="NZ_RKRK01000002.1"/>
</dbReference>
<feature type="chain" id="PRO_5039695141" description="EMYY motif lipoprotein" evidence="2">
    <location>
        <begin position="20"/>
        <end position="305"/>
    </location>
</feature>
<evidence type="ECO:0000256" key="2">
    <source>
        <dbReference type="SAM" id="SignalP"/>
    </source>
</evidence>
<keyword evidence="4" id="KW-1185">Reference proteome</keyword>
<accession>A0A3N5BR28</accession>
<dbReference type="EMBL" id="RKRK01000002">
    <property type="protein sequence ID" value="RPF57460.1"/>
    <property type="molecule type" value="Genomic_DNA"/>
</dbReference>
<feature type="coiled-coil region" evidence="1">
    <location>
        <begin position="166"/>
        <end position="200"/>
    </location>
</feature>
<sequence>MRKFLILSMVIIIIMSLYACSNEEQTDYKSFDQEMQKVYKITENIELELSKINLVEISKLFDTEVDKNDIKKFKAIERNIAEDIEPLIEERKTTLKNIKPNNKEQKKLYQMYEENVTDVDNTIQDIQEYIHAYNKIISSNEIIISLTEVIDNAKKEREDIINLVNKQGSSQEKKAIQELIEKINENNEKLNSKASKLSSGELTGKAKEDYIEQEIFPLLEGHISEINKNKANSNSEKTLRDKTIEIYYTLKNYYSERKKMIQYSDLMQEIDIQPKLDIKKYATRLEESYHEKRKEYEESIGITKD</sequence>
<evidence type="ECO:0000313" key="4">
    <source>
        <dbReference type="Proteomes" id="UP000277108"/>
    </source>
</evidence>
<proteinExistence type="predicted"/>
<dbReference type="NCBIfam" id="NF033194">
    <property type="entry name" value="lipo_EMYY"/>
    <property type="match status" value="1"/>
</dbReference>
<gene>
    <name evidence="3" type="ORF">EDD62_0078</name>
</gene>
<dbReference type="InterPro" id="IPR048013">
    <property type="entry name" value="EMYY_lipop"/>
</dbReference>
<evidence type="ECO:0008006" key="5">
    <source>
        <dbReference type="Google" id="ProtNLM"/>
    </source>
</evidence>
<protein>
    <recommendedName>
        <fullName evidence="5">EMYY motif lipoprotein</fullName>
    </recommendedName>
</protein>
<reference evidence="3 4" key="1">
    <citation type="submission" date="2018-11" db="EMBL/GenBank/DDBJ databases">
        <title>Genomic Encyclopedia of Type Strains, Phase IV (KMG-IV): sequencing the most valuable type-strain genomes for metagenomic binning, comparative biology and taxonomic classification.</title>
        <authorList>
            <person name="Goeker M."/>
        </authorList>
    </citation>
    <scope>NUCLEOTIDE SEQUENCE [LARGE SCALE GENOMIC DNA]</scope>
    <source>
        <strain evidence="3 4">DSM 29158</strain>
    </source>
</reference>
<evidence type="ECO:0000256" key="1">
    <source>
        <dbReference type="SAM" id="Coils"/>
    </source>
</evidence>